<sequence length="297" mass="33055">MSLPDLLYHMHTLFLFTASDLKTIVIPSTMFGILAPVAQLTQEPIASTSAIVQRTPLVFLWTWLNLLPFNISNQRQPSAIEEDLLNKPWRPLPSGRLTPKQAKVLMLGSYSTAIAFSLYFKGAKSCLALILLGWWYNDQNGAENCWIRNFMNAAGYLSFVSGAVEVAVGSQAHLSEQARMWFFLIGGIIFSTVQIQDIPDQKGDGARGRKTLPLVIGDMPARWTIAVLVPIWSLLAPTFWQLGPSGYILPVMLSGLIAGRILYTRAVEADKTSFKIWNIWVMAIYALPLFSAFERGS</sequence>
<keyword evidence="3 5" id="KW-1133">Transmembrane helix</keyword>
<feature type="transmembrane region" description="Helical" evidence="5">
    <location>
        <begin position="246"/>
        <end position="263"/>
    </location>
</feature>
<proteinExistence type="predicted"/>
<evidence type="ECO:0000313" key="6">
    <source>
        <dbReference type="EMBL" id="CAF9905508.1"/>
    </source>
</evidence>
<dbReference type="GO" id="GO:0016020">
    <property type="term" value="C:membrane"/>
    <property type="evidence" value="ECO:0007669"/>
    <property type="project" value="UniProtKB-SubCell"/>
</dbReference>
<evidence type="ECO:0000313" key="7">
    <source>
        <dbReference type="Proteomes" id="UP000664203"/>
    </source>
</evidence>
<keyword evidence="7" id="KW-1185">Reference proteome</keyword>
<accession>A0A8H3EHQ6</accession>
<evidence type="ECO:0000256" key="4">
    <source>
        <dbReference type="ARBA" id="ARBA00023136"/>
    </source>
</evidence>
<dbReference type="PANTHER" id="PTHR42723">
    <property type="entry name" value="CHLOROPHYLL SYNTHASE"/>
    <property type="match status" value="1"/>
</dbReference>
<feature type="transmembrane region" description="Helical" evidence="5">
    <location>
        <begin position="113"/>
        <end position="136"/>
    </location>
</feature>
<dbReference type="InterPro" id="IPR050475">
    <property type="entry name" value="Prenyltransferase_related"/>
</dbReference>
<dbReference type="Proteomes" id="UP000664203">
    <property type="component" value="Unassembled WGS sequence"/>
</dbReference>
<feature type="transmembrane region" description="Helical" evidence="5">
    <location>
        <begin position="275"/>
        <end position="293"/>
    </location>
</feature>
<dbReference type="InterPro" id="IPR044878">
    <property type="entry name" value="UbiA_sf"/>
</dbReference>
<keyword evidence="2 5" id="KW-0812">Transmembrane</keyword>
<feature type="transmembrane region" description="Helical" evidence="5">
    <location>
        <begin position="180"/>
        <end position="199"/>
    </location>
</feature>
<dbReference type="GO" id="GO:0016765">
    <property type="term" value="F:transferase activity, transferring alkyl or aryl (other than methyl) groups"/>
    <property type="evidence" value="ECO:0007669"/>
    <property type="project" value="InterPro"/>
</dbReference>
<dbReference type="PANTHER" id="PTHR42723:SF1">
    <property type="entry name" value="CHLOROPHYLL SYNTHASE, CHLOROPLASTIC"/>
    <property type="match status" value="1"/>
</dbReference>
<dbReference type="OrthoDB" id="434972at2759"/>
<evidence type="ECO:0008006" key="8">
    <source>
        <dbReference type="Google" id="ProtNLM"/>
    </source>
</evidence>
<reference evidence="6" key="1">
    <citation type="submission" date="2021-03" db="EMBL/GenBank/DDBJ databases">
        <authorList>
            <person name="Tagirdzhanova G."/>
        </authorList>
    </citation>
    <scope>NUCLEOTIDE SEQUENCE</scope>
</reference>
<name>A0A8H3EHQ6_9LECA</name>
<comment type="caution">
    <text evidence="6">The sequence shown here is derived from an EMBL/GenBank/DDBJ whole genome shotgun (WGS) entry which is preliminary data.</text>
</comment>
<dbReference type="InterPro" id="IPR000537">
    <property type="entry name" value="UbiA_prenyltransferase"/>
</dbReference>
<protein>
    <recommendedName>
        <fullName evidence="8">UbiA prenyltransferase</fullName>
    </recommendedName>
</protein>
<evidence type="ECO:0000256" key="1">
    <source>
        <dbReference type="ARBA" id="ARBA00004141"/>
    </source>
</evidence>
<dbReference type="Gene3D" id="1.10.357.140">
    <property type="entry name" value="UbiA prenyltransferase"/>
    <property type="match status" value="1"/>
</dbReference>
<gene>
    <name evidence="6" type="ORF">ALECFALPRED_001000</name>
</gene>
<keyword evidence="4 5" id="KW-0472">Membrane</keyword>
<evidence type="ECO:0000256" key="5">
    <source>
        <dbReference type="SAM" id="Phobius"/>
    </source>
</evidence>
<organism evidence="6 7">
    <name type="scientific">Alectoria fallacina</name>
    <dbReference type="NCBI Taxonomy" id="1903189"/>
    <lineage>
        <taxon>Eukaryota</taxon>
        <taxon>Fungi</taxon>
        <taxon>Dikarya</taxon>
        <taxon>Ascomycota</taxon>
        <taxon>Pezizomycotina</taxon>
        <taxon>Lecanoromycetes</taxon>
        <taxon>OSLEUM clade</taxon>
        <taxon>Lecanoromycetidae</taxon>
        <taxon>Lecanorales</taxon>
        <taxon>Lecanorineae</taxon>
        <taxon>Parmeliaceae</taxon>
        <taxon>Alectoria</taxon>
    </lineage>
</organism>
<comment type="subcellular location">
    <subcellularLocation>
        <location evidence="1">Membrane</location>
        <topology evidence="1">Multi-pass membrane protein</topology>
    </subcellularLocation>
</comment>
<dbReference type="CDD" id="cd13965">
    <property type="entry name" value="PT_UbiA_3"/>
    <property type="match status" value="1"/>
</dbReference>
<evidence type="ECO:0000256" key="2">
    <source>
        <dbReference type="ARBA" id="ARBA00022692"/>
    </source>
</evidence>
<dbReference type="AlphaFoldDB" id="A0A8H3EHQ6"/>
<evidence type="ECO:0000256" key="3">
    <source>
        <dbReference type="ARBA" id="ARBA00022989"/>
    </source>
</evidence>
<dbReference type="Pfam" id="PF01040">
    <property type="entry name" value="UbiA"/>
    <property type="match status" value="1"/>
</dbReference>
<dbReference type="EMBL" id="CAJPDR010000012">
    <property type="protein sequence ID" value="CAF9905508.1"/>
    <property type="molecule type" value="Genomic_DNA"/>
</dbReference>